<keyword evidence="3 6" id="KW-0597">Phosphoprotein</keyword>
<evidence type="ECO:0000256" key="3">
    <source>
        <dbReference type="ARBA" id="ARBA00022553"/>
    </source>
</evidence>
<sequence length="623" mass="67360">MATSSEHDGGPAEPLWKLQQRQRLLLSIASRGSSEAAALIIPGIVVWLQRHETGAFQAPLLLWWLGMALMACVFVGLRRQLRRDLGAAVPSAELPARLQRWERVMGRMALLNAGSWALAIPLTHGSGHEFRLFIYLVLCGVVASAATFLAPAAAVFKRFFGVLYGAMLLAVVWYFPNRGLYLLPLLMLYGATIARHAWGTRQLMQQQWAQERDRQLLAERYLAAKEQAEQALEAKSRFLSAASHDLRQPLHALGLLVETARQRNADGALAGVLDDAQACAQSLGTMCNDLLDLSRLENGTWELRAQVMDLRILLGDATRLFAAEARQRGLVLRWRVARGMDSLVRADEALLRQMVFNLLHNALRYTQRGGVLLAARVHGGGWRIEVWDTGLGIAAEDRPHVFAPHFRARSGQAARRAAQPAAEHLPGVSSQGLGLAVVAAAARRMGVEHGLLSTPGRGSCFWLQLSPSLSVQADLPLGHAQAQAGAGAEAAANPPGRPLLQGRCWVVDDDVQVAQALAGLLRGWGLTVDVAAAGREAQAWLAAGQHPDFVLCDHQLAQGENGFALLQNVLAQSPQAAGALLSGDPSAALEQQAQELGYLLLRKPVDPLALRALLQRRLAVAGA</sequence>
<dbReference type="PROSITE" id="PS50110">
    <property type="entry name" value="RESPONSE_REGULATORY"/>
    <property type="match status" value="1"/>
</dbReference>
<evidence type="ECO:0000256" key="7">
    <source>
        <dbReference type="SAM" id="Phobius"/>
    </source>
</evidence>
<dbReference type="SUPFAM" id="SSF47384">
    <property type="entry name" value="Homodimeric domain of signal transducing histidine kinase"/>
    <property type="match status" value="1"/>
</dbReference>
<dbReference type="InterPro" id="IPR005467">
    <property type="entry name" value="His_kinase_dom"/>
</dbReference>
<dbReference type="InterPro" id="IPR036890">
    <property type="entry name" value="HATPase_C_sf"/>
</dbReference>
<dbReference type="GO" id="GO:0005886">
    <property type="term" value="C:plasma membrane"/>
    <property type="evidence" value="ECO:0007669"/>
    <property type="project" value="TreeGrafter"/>
</dbReference>
<dbReference type="EMBL" id="FNPE01000010">
    <property type="protein sequence ID" value="SDZ01314.1"/>
    <property type="molecule type" value="Genomic_DNA"/>
</dbReference>
<evidence type="ECO:0000256" key="5">
    <source>
        <dbReference type="ARBA" id="ARBA00022777"/>
    </source>
</evidence>
<feature type="transmembrane region" description="Helical" evidence="7">
    <location>
        <begin position="181"/>
        <end position="198"/>
    </location>
</feature>
<dbReference type="PROSITE" id="PS50109">
    <property type="entry name" value="HIS_KIN"/>
    <property type="match status" value="1"/>
</dbReference>
<dbReference type="Proteomes" id="UP000183417">
    <property type="component" value="Unassembled WGS sequence"/>
</dbReference>
<dbReference type="SMART" id="SM00387">
    <property type="entry name" value="HATPase_c"/>
    <property type="match status" value="1"/>
</dbReference>
<evidence type="ECO:0000256" key="4">
    <source>
        <dbReference type="ARBA" id="ARBA00022679"/>
    </source>
</evidence>
<dbReference type="SMART" id="SM00388">
    <property type="entry name" value="HisKA"/>
    <property type="match status" value="1"/>
</dbReference>
<evidence type="ECO:0000256" key="1">
    <source>
        <dbReference type="ARBA" id="ARBA00000085"/>
    </source>
</evidence>
<dbReference type="SMART" id="SM00448">
    <property type="entry name" value="REC"/>
    <property type="match status" value="1"/>
</dbReference>
<evidence type="ECO:0000313" key="10">
    <source>
        <dbReference type="EMBL" id="SDZ01314.1"/>
    </source>
</evidence>
<name>A0A1H3PJL1_9BURK</name>
<dbReference type="PRINTS" id="PR00344">
    <property type="entry name" value="BCTRLSENSOR"/>
</dbReference>
<dbReference type="InterPro" id="IPR036097">
    <property type="entry name" value="HisK_dim/P_sf"/>
</dbReference>
<evidence type="ECO:0000256" key="6">
    <source>
        <dbReference type="PROSITE-ProRule" id="PRU00169"/>
    </source>
</evidence>
<comment type="catalytic activity">
    <reaction evidence="1">
        <text>ATP + protein L-histidine = ADP + protein N-phospho-L-histidine.</text>
        <dbReference type="EC" id="2.7.13.3"/>
    </reaction>
</comment>
<gene>
    <name evidence="10" type="ORF">SAMN05421547_110201</name>
</gene>
<keyword evidence="5 10" id="KW-0418">Kinase</keyword>
<evidence type="ECO:0000259" key="8">
    <source>
        <dbReference type="PROSITE" id="PS50109"/>
    </source>
</evidence>
<feature type="transmembrane region" description="Helical" evidence="7">
    <location>
        <begin position="159"/>
        <end position="175"/>
    </location>
</feature>
<feature type="domain" description="Histidine kinase" evidence="8">
    <location>
        <begin position="241"/>
        <end position="469"/>
    </location>
</feature>
<dbReference type="InterPro" id="IPR001789">
    <property type="entry name" value="Sig_transdc_resp-reg_receiver"/>
</dbReference>
<organism evidence="10 11">
    <name type="scientific">Delftia lacustris</name>
    <dbReference type="NCBI Taxonomy" id="558537"/>
    <lineage>
        <taxon>Bacteria</taxon>
        <taxon>Pseudomonadati</taxon>
        <taxon>Pseudomonadota</taxon>
        <taxon>Betaproteobacteria</taxon>
        <taxon>Burkholderiales</taxon>
        <taxon>Comamonadaceae</taxon>
        <taxon>Delftia</taxon>
    </lineage>
</organism>
<dbReference type="RefSeq" id="WP_074922534.1">
    <property type="nucleotide sequence ID" value="NZ_CP141274.1"/>
</dbReference>
<evidence type="ECO:0000256" key="2">
    <source>
        <dbReference type="ARBA" id="ARBA00012438"/>
    </source>
</evidence>
<dbReference type="PANTHER" id="PTHR43047:SF9">
    <property type="entry name" value="HISTIDINE KINASE"/>
    <property type="match status" value="1"/>
</dbReference>
<dbReference type="SUPFAM" id="SSF52172">
    <property type="entry name" value="CheY-like"/>
    <property type="match status" value="1"/>
</dbReference>
<dbReference type="Pfam" id="PF00512">
    <property type="entry name" value="HisKA"/>
    <property type="match status" value="1"/>
</dbReference>
<dbReference type="AlphaFoldDB" id="A0A1H3PJL1"/>
<keyword evidence="4" id="KW-0808">Transferase</keyword>
<dbReference type="Pfam" id="PF02518">
    <property type="entry name" value="HATPase_c"/>
    <property type="match status" value="1"/>
</dbReference>
<keyword evidence="7" id="KW-0472">Membrane</keyword>
<feature type="modified residue" description="4-aspartylphosphate" evidence="6">
    <location>
        <position position="553"/>
    </location>
</feature>
<dbReference type="Gene3D" id="3.40.50.2300">
    <property type="match status" value="1"/>
</dbReference>
<dbReference type="InterPro" id="IPR003594">
    <property type="entry name" value="HATPase_dom"/>
</dbReference>
<proteinExistence type="predicted"/>
<dbReference type="GeneID" id="94689964"/>
<dbReference type="GO" id="GO:0000155">
    <property type="term" value="F:phosphorelay sensor kinase activity"/>
    <property type="evidence" value="ECO:0007669"/>
    <property type="project" value="InterPro"/>
</dbReference>
<dbReference type="Pfam" id="PF00072">
    <property type="entry name" value="Response_reg"/>
    <property type="match status" value="1"/>
</dbReference>
<reference evidence="10 11" key="1">
    <citation type="submission" date="2016-10" db="EMBL/GenBank/DDBJ databases">
        <authorList>
            <person name="de Groot N.N."/>
        </authorList>
    </citation>
    <scope>NUCLEOTIDE SEQUENCE [LARGE SCALE GENOMIC DNA]</scope>
    <source>
        <strain evidence="10 11">LMG 24775</strain>
    </source>
</reference>
<dbReference type="GO" id="GO:0009927">
    <property type="term" value="F:histidine phosphotransfer kinase activity"/>
    <property type="evidence" value="ECO:0007669"/>
    <property type="project" value="TreeGrafter"/>
</dbReference>
<feature type="transmembrane region" description="Helical" evidence="7">
    <location>
        <begin position="132"/>
        <end position="152"/>
    </location>
</feature>
<dbReference type="InterPro" id="IPR003661">
    <property type="entry name" value="HisK_dim/P_dom"/>
</dbReference>
<dbReference type="CDD" id="cd00082">
    <property type="entry name" value="HisKA"/>
    <property type="match status" value="1"/>
</dbReference>
<keyword evidence="7" id="KW-0812">Transmembrane</keyword>
<dbReference type="Gene3D" id="3.30.565.10">
    <property type="entry name" value="Histidine kinase-like ATPase, C-terminal domain"/>
    <property type="match status" value="1"/>
</dbReference>
<dbReference type="InterPro" id="IPR004358">
    <property type="entry name" value="Sig_transdc_His_kin-like_C"/>
</dbReference>
<protein>
    <recommendedName>
        <fullName evidence="2">histidine kinase</fullName>
        <ecNumber evidence="2">2.7.13.3</ecNumber>
    </recommendedName>
</protein>
<feature type="domain" description="Response regulatory" evidence="9">
    <location>
        <begin position="503"/>
        <end position="618"/>
    </location>
</feature>
<dbReference type="Gene3D" id="1.10.287.130">
    <property type="match status" value="1"/>
</dbReference>
<dbReference type="PANTHER" id="PTHR43047">
    <property type="entry name" value="TWO-COMPONENT HISTIDINE PROTEIN KINASE"/>
    <property type="match status" value="1"/>
</dbReference>
<evidence type="ECO:0000259" key="9">
    <source>
        <dbReference type="PROSITE" id="PS50110"/>
    </source>
</evidence>
<evidence type="ECO:0000313" key="11">
    <source>
        <dbReference type="Proteomes" id="UP000183417"/>
    </source>
</evidence>
<dbReference type="InterPro" id="IPR011006">
    <property type="entry name" value="CheY-like_superfamily"/>
</dbReference>
<accession>A0A1H3PJL1</accession>
<dbReference type="SUPFAM" id="SSF55874">
    <property type="entry name" value="ATPase domain of HSP90 chaperone/DNA topoisomerase II/histidine kinase"/>
    <property type="match status" value="1"/>
</dbReference>
<dbReference type="CDD" id="cd00156">
    <property type="entry name" value="REC"/>
    <property type="match status" value="1"/>
</dbReference>
<dbReference type="EC" id="2.7.13.3" evidence="2"/>
<feature type="transmembrane region" description="Helical" evidence="7">
    <location>
        <begin position="60"/>
        <end position="77"/>
    </location>
</feature>
<keyword evidence="7" id="KW-1133">Transmembrane helix</keyword>